<dbReference type="Proteomes" id="UP000828390">
    <property type="component" value="Unassembled WGS sequence"/>
</dbReference>
<evidence type="ECO:0000313" key="1">
    <source>
        <dbReference type="EMBL" id="KAH3697140.1"/>
    </source>
</evidence>
<name>A0A9D3YEN9_DREPO</name>
<protein>
    <submittedName>
        <fullName evidence="1">Uncharacterized protein</fullName>
    </submittedName>
</protein>
<dbReference type="AlphaFoldDB" id="A0A9D3YEN9"/>
<dbReference type="EMBL" id="JAIWYP010000016">
    <property type="protein sequence ID" value="KAH3697140.1"/>
    <property type="molecule type" value="Genomic_DNA"/>
</dbReference>
<evidence type="ECO:0000313" key="2">
    <source>
        <dbReference type="Proteomes" id="UP000828390"/>
    </source>
</evidence>
<sequence>MFGEICQGYLEFIGRNSQGDSCVVFDGYPVSPTAHIRRIKGICGQAVIFSLDTLC</sequence>
<reference evidence="1" key="2">
    <citation type="submission" date="2020-11" db="EMBL/GenBank/DDBJ databases">
        <authorList>
            <person name="McCartney M.A."/>
            <person name="Auch B."/>
            <person name="Kono T."/>
            <person name="Mallez S."/>
            <person name="Becker A."/>
            <person name="Gohl D.M."/>
            <person name="Silverstein K.A.T."/>
            <person name="Koren S."/>
            <person name="Bechman K.B."/>
            <person name="Herman A."/>
            <person name="Abrahante J.E."/>
            <person name="Garbe J."/>
        </authorList>
    </citation>
    <scope>NUCLEOTIDE SEQUENCE</scope>
    <source>
        <strain evidence="1">Duluth1</strain>
        <tissue evidence="1">Whole animal</tissue>
    </source>
</reference>
<organism evidence="1 2">
    <name type="scientific">Dreissena polymorpha</name>
    <name type="common">Zebra mussel</name>
    <name type="synonym">Mytilus polymorpha</name>
    <dbReference type="NCBI Taxonomy" id="45954"/>
    <lineage>
        <taxon>Eukaryota</taxon>
        <taxon>Metazoa</taxon>
        <taxon>Spiralia</taxon>
        <taxon>Lophotrochozoa</taxon>
        <taxon>Mollusca</taxon>
        <taxon>Bivalvia</taxon>
        <taxon>Autobranchia</taxon>
        <taxon>Heteroconchia</taxon>
        <taxon>Euheterodonta</taxon>
        <taxon>Imparidentia</taxon>
        <taxon>Neoheterodontei</taxon>
        <taxon>Myida</taxon>
        <taxon>Dreissenoidea</taxon>
        <taxon>Dreissenidae</taxon>
        <taxon>Dreissena</taxon>
    </lineage>
</organism>
<gene>
    <name evidence="1" type="ORF">DPMN_084628</name>
</gene>
<proteinExistence type="predicted"/>
<comment type="caution">
    <text evidence="1">The sequence shown here is derived from an EMBL/GenBank/DDBJ whole genome shotgun (WGS) entry which is preliminary data.</text>
</comment>
<accession>A0A9D3YEN9</accession>
<keyword evidence="2" id="KW-1185">Reference proteome</keyword>
<reference evidence="1" key="1">
    <citation type="journal article" date="2019" name="bioRxiv">
        <title>The Genome of the Zebra Mussel, Dreissena polymorpha: A Resource for Invasive Species Research.</title>
        <authorList>
            <person name="McCartney M.A."/>
            <person name="Auch B."/>
            <person name="Kono T."/>
            <person name="Mallez S."/>
            <person name="Zhang Y."/>
            <person name="Obille A."/>
            <person name="Becker A."/>
            <person name="Abrahante J.E."/>
            <person name="Garbe J."/>
            <person name="Badalamenti J.P."/>
            <person name="Herman A."/>
            <person name="Mangelson H."/>
            <person name="Liachko I."/>
            <person name="Sullivan S."/>
            <person name="Sone E.D."/>
            <person name="Koren S."/>
            <person name="Silverstein K.A.T."/>
            <person name="Beckman K.B."/>
            <person name="Gohl D.M."/>
        </authorList>
    </citation>
    <scope>NUCLEOTIDE SEQUENCE</scope>
    <source>
        <strain evidence="1">Duluth1</strain>
        <tissue evidence="1">Whole animal</tissue>
    </source>
</reference>